<name>A0A813EZ07_POLGL</name>
<evidence type="ECO:0000256" key="4">
    <source>
        <dbReference type="ARBA" id="ARBA00023239"/>
    </source>
</evidence>
<proteinExistence type="inferred from homology"/>
<comment type="caution">
    <text evidence="6">The sequence shown here is derived from an EMBL/GenBank/DDBJ whole genome shotgun (WGS) entry which is preliminary data.</text>
</comment>
<dbReference type="EMBL" id="CAJNNV010016229">
    <property type="protein sequence ID" value="CAE8604273.1"/>
    <property type="molecule type" value="Genomic_DNA"/>
</dbReference>
<keyword evidence="3" id="KW-0862">Zinc</keyword>
<keyword evidence="4" id="KW-0456">Lyase</keyword>
<feature type="domain" description="CENP-V/GFA" evidence="5">
    <location>
        <begin position="73"/>
        <end position="199"/>
    </location>
</feature>
<dbReference type="PANTHER" id="PTHR33337:SF40">
    <property type="entry name" value="CENP-V_GFA DOMAIN-CONTAINING PROTEIN-RELATED"/>
    <property type="match status" value="1"/>
</dbReference>
<evidence type="ECO:0000256" key="2">
    <source>
        <dbReference type="ARBA" id="ARBA00022723"/>
    </source>
</evidence>
<dbReference type="SUPFAM" id="SSF51316">
    <property type="entry name" value="Mss4-like"/>
    <property type="match status" value="2"/>
</dbReference>
<dbReference type="OrthoDB" id="406576at2759"/>
<keyword evidence="2" id="KW-0479">Metal-binding</keyword>
<dbReference type="PANTHER" id="PTHR33337">
    <property type="entry name" value="GFA DOMAIN-CONTAINING PROTEIN"/>
    <property type="match status" value="1"/>
</dbReference>
<dbReference type="Pfam" id="PF04828">
    <property type="entry name" value="GFA"/>
    <property type="match status" value="2"/>
</dbReference>
<dbReference type="GO" id="GO:0046872">
    <property type="term" value="F:metal ion binding"/>
    <property type="evidence" value="ECO:0007669"/>
    <property type="project" value="UniProtKB-KW"/>
</dbReference>
<gene>
    <name evidence="6" type="ORF">PGLA1383_LOCUS22445</name>
</gene>
<feature type="domain" description="CENP-V/GFA" evidence="5">
    <location>
        <begin position="234"/>
        <end position="356"/>
    </location>
</feature>
<dbReference type="AlphaFoldDB" id="A0A813EZ07"/>
<evidence type="ECO:0000256" key="3">
    <source>
        <dbReference type="ARBA" id="ARBA00022833"/>
    </source>
</evidence>
<keyword evidence="7" id="KW-1185">Reference proteome</keyword>
<evidence type="ECO:0000313" key="7">
    <source>
        <dbReference type="Proteomes" id="UP000654075"/>
    </source>
</evidence>
<accession>A0A813EZ07</accession>
<dbReference type="InterPro" id="IPR011057">
    <property type="entry name" value="Mss4-like_sf"/>
</dbReference>
<dbReference type="Proteomes" id="UP000654075">
    <property type="component" value="Unassembled WGS sequence"/>
</dbReference>
<evidence type="ECO:0000259" key="5">
    <source>
        <dbReference type="PROSITE" id="PS51891"/>
    </source>
</evidence>
<sequence length="370" mass="40937">MADPAMETMVQEVCRLNPGVPEQEVREFLLAQLQGDFEREYPTSFRSRLDEGLPRDERPVYKRRRPSGEAVELQSRCHCGLCAFGVELVAGESMAIRCHCAACRRFHTSAYGAFVLVPDKGTEFWQCGGNALLYRERCSALGSVDRVMCQRCFAKLATLPLEGEQRQAGRALLALGAVTDSSVPPSLARRWQVDFQEFEVSSAALWWTATPNGGDSNNNNNTGGDGEARRSHLCQGGCSCGGCRFEAALLPGEAQHCYCQICRQLSGSVAQTWVPASNESFRWTKQDSLRLVRTTSHGQRHICTRCGGVLTIVYDAQPDCTWPVVGALDDSSLPVDSDGMWYGVIHICCSMMQTWHRLPDDNLPRLKFAG</sequence>
<reference evidence="6" key="1">
    <citation type="submission" date="2021-02" db="EMBL/GenBank/DDBJ databases">
        <authorList>
            <person name="Dougan E. K."/>
            <person name="Rhodes N."/>
            <person name="Thang M."/>
            <person name="Chan C."/>
        </authorList>
    </citation>
    <scope>NUCLEOTIDE SEQUENCE</scope>
</reference>
<dbReference type="Gene3D" id="3.90.1590.10">
    <property type="entry name" value="glutathione-dependent formaldehyde- activating enzyme (gfa)"/>
    <property type="match status" value="2"/>
</dbReference>
<comment type="similarity">
    <text evidence="1">Belongs to the Gfa family.</text>
</comment>
<evidence type="ECO:0000313" key="6">
    <source>
        <dbReference type="EMBL" id="CAE8604273.1"/>
    </source>
</evidence>
<protein>
    <recommendedName>
        <fullName evidence="5">CENP-V/GFA domain-containing protein</fullName>
    </recommendedName>
</protein>
<dbReference type="GO" id="GO:0016846">
    <property type="term" value="F:carbon-sulfur lyase activity"/>
    <property type="evidence" value="ECO:0007669"/>
    <property type="project" value="InterPro"/>
</dbReference>
<organism evidence="6 7">
    <name type="scientific">Polarella glacialis</name>
    <name type="common">Dinoflagellate</name>
    <dbReference type="NCBI Taxonomy" id="89957"/>
    <lineage>
        <taxon>Eukaryota</taxon>
        <taxon>Sar</taxon>
        <taxon>Alveolata</taxon>
        <taxon>Dinophyceae</taxon>
        <taxon>Suessiales</taxon>
        <taxon>Suessiaceae</taxon>
        <taxon>Polarella</taxon>
    </lineage>
</organism>
<dbReference type="PROSITE" id="PS51891">
    <property type="entry name" value="CENP_V_GFA"/>
    <property type="match status" value="2"/>
</dbReference>
<dbReference type="InterPro" id="IPR006913">
    <property type="entry name" value="CENP-V/GFA"/>
</dbReference>
<evidence type="ECO:0000256" key="1">
    <source>
        <dbReference type="ARBA" id="ARBA00005495"/>
    </source>
</evidence>